<reference evidence="1" key="1">
    <citation type="submission" date="2021-01" db="EMBL/GenBank/DDBJ databases">
        <title>Fulvivirga kasyanovii gen. nov., sp nov., a novel member of the phylum Bacteroidetes isolated from seawater in a mussel farm.</title>
        <authorList>
            <person name="Zhao L.-H."/>
            <person name="Wang Z.-J."/>
        </authorList>
    </citation>
    <scope>NUCLEOTIDE SEQUENCE</scope>
    <source>
        <strain evidence="1">29W222</strain>
    </source>
</reference>
<evidence type="ECO:0000313" key="2">
    <source>
        <dbReference type="Proteomes" id="UP000614216"/>
    </source>
</evidence>
<dbReference type="AlphaFoldDB" id="A0A937KB79"/>
<keyword evidence="2" id="KW-1185">Reference proteome</keyword>
<name>A0A937KB79_9BACT</name>
<evidence type="ECO:0000313" key="1">
    <source>
        <dbReference type="EMBL" id="MBL6445712.1"/>
    </source>
</evidence>
<sequence length="399" mass="45427">MEINLNTNFDYQSKRFQEFLFDQSKTFFKSVNTVPTGFSFDSADSRSSNQDADPVQENVIFLVEEEYVVEKGESRTAGDLNGQCVAAGTIEYQGTVKINIVYGHDLDLNLEYLLYIKDNIPSSASSLAKQLFQQFDPKIHGSDIMKWIESQLKDGLTKDMFIVDTISVFEKVSDRIIVDDSQRRSLFRLYCSNEGGVIYDERGERILDYGQWADQENIGCRLIDERLIIGRDEPPQYAEVREYNSGNPPTRQELDSITEELINRVMPPTNNCGTMQRHNQRLLELLEWPEFKIEWKTKIIKIGCSKITISYPVLRTRKSEIVFYAYISVPKNVGVAAFNIAKACAFSSALKGAVVGVVLGNLPLAISTFKISFKDCVEREIKKCIYPGLFTIKEVGPWE</sequence>
<accession>A0A937KB79</accession>
<gene>
    <name evidence="1" type="ORF">JMN32_05290</name>
</gene>
<dbReference type="EMBL" id="JAEUGD010000018">
    <property type="protein sequence ID" value="MBL6445712.1"/>
    <property type="molecule type" value="Genomic_DNA"/>
</dbReference>
<dbReference type="RefSeq" id="WP_202855255.1">
    <property type="nucleotide sequence ID" value="NZ_JAEUGD010000018.1"/>
</dbReference>
<dbReference type="Proteomes" id="UP000614216">
    <property type="component" value="Unassembled WGS sequence"/>
</dbReference>
<proteinExistence type="predicted"/>
<comment type="caution">
    <text evidence="1">The sequence shown here is derived from an EMBL/GenBank/DDBJ whole genome shotgun (WGS) entry which is preliminary data.</text>
</comment>
<protein>
    <submittedName>
        <fullName evidence="1">Uncharacterized protein</fullName>
    </submittedName>
</protein>
<organism evidence="1 2">
    <name type="scientific">Fulvivirga marina</name>
    <dbReference type="NCBI Taxonomy" id="2494733"/>
    <lineage>
        <taxon>Bacteria</taxon>
        <taxon>Pseudomonadati</taxon>
        <taxon>Bacteroidota</taxon>
        <taxon>Cytophagia</taxon>
        <taxon>Cytophagales</taxon>
        <taxon>Fulvivirgaceae</taxon>
        <taxon>Fulvivirga</taxon>
    </lineage>
</organism>